<evidence type="ECO:0000313" key="2">
    <source>
        <dbReference type="EMBL" id="GAA4357370.1"/>
    </source>
</evidence>
<evidence type="ECO:0000313" key="3">
    <source>
        <dbReference type="Proteomes" id="UP001501153"/>
    </source>
</evidence>
<evidence type="ECO:0000256" key="1">
    <source>
        <dbReference type="SAM" id="Phobius"/>
    </source>
</evidence>
<feature type="transmembrane region" description="Helical" evidence="1">
    <location>
        <begin position="45"/>
        <end position="66"/>
    </location>
</feature>
<proteinExistence type="predicted"/>
<name>A0ABP8IER5_9BACT</name>
<dbReference type="Proteomes" id="UP001501153">
    <property type="component" value="Unassembled WGS sequence"/>
</dbReference>
<organism evidence="2 3">
    <name type="scientific">Hymenobacter saemangeumensis</name>
    <dbReference type="NCBI Taxonomy" id="1084522"/>
    <lineage>
        <taxon>Bacteria</taxon>
        <taxon>Pseudomonadati</taxon>
        <taxon>Bacteroidota</taxon>
        <taxon>Cytophagia</taxon>
        <taxon>Cytophagales</taxon>
        <taxon>Hymenobacteraceae</taxon>
        <taxon>Hymenobacter</taxon>
    </lineage>
</organism>
<keyword evidence="1" id="KW-0472">Membrane</keyword>
<feature type="transmembrane region" description="Helical" evidence="1">
    <location>
        <begin position="78"/>
        <end position="97"/>
    </location>
</feature>
<dbReference type="RefSeq" id="WP_345236097.1">
    <property type="nucleotide sequence ID" value="NZ_BAABGZ010000023.1"/>
</dbReference>
<comment type="caution">
    <text evidence="2">The sequence shown here is derived from an EMBL/GenBank/DDBJ whole genome shotgun (WGS) entry which is preliminary data.</text>
</comment>
<evidence type="ECO:0008006" key="4">
    <source>
        <dbReference type="Google" id="ProtNLM"/>
    </source>
</evidence>
<dbReference type="EMBL" id="BAABGZ010000023">
    <property type="protein sequence ID" value="GAA4357370.1"/>
    <property type="molecule type" value="Genomic_DNA"/>
</dbReference>
<gene>
    <name evidence="2" type="ORF">GCM10023185_22030</name>
</gene>
<keyword evidence="1" id="KW-1133">Transmembrane helix</keyword>
<accession>A0ABP8IER5</accession>
<reference evidence="3" key="1">
    <citation type="journal article" date="2019" name="Int. J. Syst. Evol. Microbiol.">
        <title>The Global Catalogue of Microorganisms (GCM) 10K type strain sequencing project: providing services to taxonomists for standard genome sequencing and annotation.</title>
        <authorList>
            <consortium name="The Broad Institute Genomics Platform"/>
            <consortium name="The Broad Institute Genome Sequencing Center for Infectious Disease"/>
            <person name="Wu L."/>
            <person name="Ma J."/>
        </authorList>
    </citation>
    <scope>NUCLEOTIDE SEQUENCE [LARGE SCALE GENOMIC DNA]</scope>
    <source>
        <strain evidence="3">JCM 17923</strain>
    </source>
</reference>
<keyword evidence="1" id="KW-0812">Transmembrane</keyword>
<sequence>MARPLLLLVLFLAALTELGLAAGVFFAPAYTLGKLGILYSAEALMLSDALAWLLLLAALVAGMAFLQLWNRWPRYAPLCYLLGLWWVAVGRGIYFRFGRPEHLLLDSAKGLLIVLLTWRCQATRIRTRRY</sequence>
<protein>
    <recommendedName>
        <fullName evidence="4">DUF4345 domain-containing protein</fullName>
    </recommendedName>
</protein>
<keyword evidence="3" id="KW-1185">Reference proteome</keyword>